<reference evidence="1 2" key="1">
    <citation type="submission" date="2016-05" db="EMBL/GenBank/DDBJ databases">
        <title>Draft Genome Sequence of Algibacter sp. Strain SK-16 Isolated from the Surface Water of Aburatsubo Inlet.</title>
        <authorList>
            <person name="Wong S.-K."/>
            <person name="Yoshizawa S."/>
            <person name="Nakajima Y."/>
            <person name="Ogura Y."/>
            <person name="Tetsuya H."/>
            <person name="Hamasaki K."/>
        </authorList>
    </citation>
    <scope>NUCLEOTIDE SEQUENCE [LARGE SCALE GENOMIC DNA]</scope>
    <source>
        <strain evidence="1 2">SK-16</strain>
    </source>
</reference>
<dbReference type="OrthoDB" id="1164630at2"/>
<comment type="caution">
    <text evidence="1">The sequence shown here is derived from an EMBL/GenBank/DDBJ whole genome shotgun (WGS) entry which is preliminary data.</text>
</comment>
<protein>
    <recommendedName>
        <fullName evidence="3">Bacterial spore germination immunoglobulin-like domain-containing protein</fullName>
    </recommendedName>
</protein>
<dbReference type="AlphaFoldDB" id="A0A1E5TBI4"/>
<evidence type="ECO:0000313" key="2">
    <source>
        <dbReference type="Proteomes" id="UP000095713"/>
    </source>
</evidence>
<dbReference type="EMBL" id="MDJD01000028">
    <property type="protein sequence ID" value="OEK08731.1"/>
    <property type="molecule type" value="Genomic_DNA"/>
</dbReference>
<gene>
    <name evidence="1" type="ORF">A8C32_00170</name>
</gene>
<accession>A0A1E5TBI4</accession>
<dbReference type="PROSITE" id="PS51257">
    <property type="entry name" value="PROKAR_LIPOPROTEIN"/>
    <property type="match status" value="1"/>
</dbReference>
<evidence type="ECO:0008006" key="3">
    <source>
        <dbReference type="Google" id="ProtNLM"/>
    </source>
</evidence>
<keyword evidence="2" id="KW-1185">Reference proteome</keyword>
<proteinExistence type="predicted"/>
<dbReference type="Proteomes" id="UP000095713">
    <property type="component" value="Unassembled WGS sequence"/>
</dbReference>
<sequence length="159" mass="17571">MKKINLKTTLTVFSLGLIFISCKDNSNSKSTDSLKLPTKEKVVTEMEIEKLKLPTVNIQENDKLISPTKIEINSQGVWLASEGTLGFVQLIDEKGTELASGILTTKENWMTKEPVMFSTELIFDSKNNTKGMLIINNDPGSGDGEEVGKKISFKIPVSF</sequence>
<evidence type="ECO:0000313" key="1">
    <source>
        <dbReference type="EMBL" id="OEK08731.1"/>
    </source>
</evidence>
<name>A0A1E5TBI4_9FLAO</name>
<organism evidence="1 2">
    <name type="scientific">Flavivirga aquatica</name>
    <dbReference type="NCBI Taxonomy" id="1849968"/>
    <lineage>
        <taxon>Bacteria</taxon>
        <taxon>Pseudomonadati</taxon>
        <taxon>Bacteroidota</taxon>
        <taxon>Flavobacteriia</taxon>
        <taxon>Flavobacteriales</taxon>
        <taxon>Flavobacteriaceae</taxon>
        <taxon>Flavivirga</taxon>
    </lineage>
</organism>
<dbReference type="RefSeq" id="WP_069829413.1">
    <property type="nucleotide sequence ID" value="NZ_MDJD01000028.1"/>
</dbReference>